<dbReference type="Proteomes" id="UP000322051">
    <property type="component" value="Unassembled WGS sequence"/>
</dbReference>
<evidence type="ECO:0008006" key="4">
    <source>
        <dbReference type="Google" id="ProtNLM"/>
    </source>
</evidence>
<dbReference type="RefSeq" id="WP_150397845.1">
    <property type="nucleotide sequence ID" value="NZ_VUAL01000005.1"/>
</dbReference>
<protein>
    <recommendedName>
        <fullName evidence="4">Cell surface protein</fullName>
    </recommendedName>
</protein>
<name>A0AB73BQ39_9LACO</name>
<organism evidence="2 3">
    <name type="scientific">Lactobacillus crispatus</name>
    <dbReference type="NCBI Taxonomy" id="47770"/>
    <lineage>
        <taxon>Bacteria</taxon>
        <taxon>Bacillati</taxon>
        <taxon>Bacillota</taxon>
        <taxon>Bacilli</taxon>
        <taxon>Lactobacillales</taxon>
        <taxon>Lactobacillaceae</taxon>
        <taxon>Lactobacillus</taxon>
    </lineage>
</organism>
<feature type="signal peptide" evidence="1">
    <location>
        <begin position="1"/>
        <end position="33"/>
    </location>
</feature>
<evidence type="ECO:0000256" key="1">
    <source>
        <dbReference type="SAM" id="SignalP"/>
    </source>
</evidence>
<dbReference type="AlphaFoldDB" id="A0AB73BQ39"/>
<reference evidence="2 3" key="1">
    <citation type="submission" date="2019-09" db="EMBL/GenBank/DDBJ databases">
        <title>Comparative analysis of L. crispatus genomes revealed niche specific adaptation to different host and body sites.</title>
        <authorList>
            <person name="Pan M."/>
            <person name="Hidalgo-Cantabrana C."/>
            <person name="Barrangou R."/>
        </authorList>
    </citation>
    <scope>NUCLEOTIDE SEQUENCE [LARGE SCALE GENOMIC DNA]</scope>
    <source>
        <strain evidence="2 3">NCK973</strain>
    </source>
</reference>
<accession>A0AB73BQ39</accession>
<evidence type="ECO:0000313" key="2">
    <source>
        <dbReference type="EMBL" id="KAA8798138.1"/>
    </source>
</evidence>
<sequence length="786" mass="87682">MQKQQRFIPKTALIVSTILLAAGGIATTSTAYAGSFEGLPKSQAMSWFASPKQKEPGPGMNQGYLVFHNSKTTYKGKAKKAENILKAKPFGPVHFTKNKDGNTTNLVWTIPSSAETAGDLAGKIGCFYENAASFRPHGKMTAQHLDAAMVVVGWNQAQDKDFNRIKQYYLDKNHGTSESHNIYNYISKHSAPVQNQVWFDTNSIGLSAQGKGSISVAIQFYDHKTHKRVYPKSAYTLKDMDERQHFSVGNLIKGGSAGDRVYYGYDDSKKKKRYKSHTLVKYDNAYGSDPTNTTFEGDPKVQGDDYVPRGISGDTVYTHDPRGWIKFFDKWSQTGHPLVITFHHNMNGYHTTYGMYEKHPYVRKGLDYLEHEFPNSTDIGKHEHLYNPASLKSTGKVDKNAGLDYFSLGGTADEPDQPITFTGKMVGTSEKGKYYSHLALAGSKNKKFYFDVYGDVEWPGMRTGGVTGSTDNMNYQGLPAFQLQDKVDEQLTVGKPQVYQTASNTKYYSNDSKNGDQAGKLMLDSNKQSYGYLGHAKNVTSWFDIPDPKKLSDGKHLVMASAKKSVLKASNTAFYNHVYHLIIPVTADHVKYNLTDFKMANNLIKKGTTLDVSKDKVGSTHVDDSVKEYVTTQTSGTVAHGSSITTYKTVKSGKSESGTNWYERKFSAVKHATIQNIGGLNEPVNGAIENSKNWKHTQPASVTILQVPEKWDSDTKAVKHAYVKPYGSNEFDYDHPWDGKLIWDDSSDNYDGAGSLAPGQDVAYRAKFHFDKLITKEETRKEFHKK</sequence>
<evidence type="ECO:0000313" key="3">
    <source>
        <dbReference type="Proteomes" id="UP000322051"/>
    </source>
</evidence>
<feature type="chain" id="PRO_5044500906" description="Cell surface protein" evidence="1">
    <location>
        <begin position="34"/>
        <end position="786"/>
    </location>
</feature>
<keyword evidence="1" id="KW-0732">Signal</keyword>
<proteinExistence type="predicted"/>
<comment type="caution">
    <text evidence="2">The sequence shown here is derived from an EMBL/GenBank/DDBJ whole genome shotgun (WGS) entry which is preliminary data.</text>
</comment>
<dbReference type="EMBL" id="VUAO01000011">
    <property type="protein sequence ID" value="KAA8798138.1"/>
    <property type="molecule type" value="Genomic_DNA"/>
</dbReference>
<gene>
    <name evidence="2" type="ORF">F1C02_05135</name>
</gene>